<feature type="transmembrane region" description="Helical" evidence="9">
    <location>
        <begin position="12"/>
        <end position="31"/>
    </location>
</feature>
<dbReference type="Gene3D" id="3.30.565.10">
    <property type="entry name" value="Histidine kinase-like ATPase, C-terminal domain"/>
    <property type="match status" value="1"/>
</dbReference>
<feature type="transmembrane region" description="Helical" evidence="9">
    <location>
        <begin position="43"/>
        <end position="62"/>
    </location>
</feature>
<keyword evidence="5" id="KW-0547">Nucleotide-binding</keyword>
<keyword evidence="9" id="KW-0812">Transmembrane</keyword>
<keyword evidence="6 11" id="KW-0418">Kinase</keyword>
<keyword evidence="7" id="KW-0067">ATP-binding</keyword>
<reference evidence="11 12" key="1">
    <citation type="submission" date="2020-08" db="EMBL/GenBank/DDBJ databases">
        <title>Sequencing the genomes of 1000 actinobacteria strains.</title>
        <authorList>
            <person name="Klenk H.-P."/>
        </authorList>
    </citation>
    <scope>NUCLEOTIDE SEQUENCE [LARGE SCALE GENOMIC DNA]</scope>
    <source>
        <strain evidence="11 12">DSM 43851</strain>
    </source>
</reference>
<feature type="domain" description="Histidine kinase/HSP90-like ATPase" evidence="10">
    <location>
        <begin position="285"/>
        <end position="377"/>
    </location>
</feature>
<dbReference type="AlphaFoldDB" id="A0A7W9NIU6"/>
<keyword evidence="4" id="KW-0808">Transferase</keyword>
<dbReference type="GO" id="GO:0046983">
    <property type="term" value="F:protein dimerization activity"/>
    <property type="evidence" value="ECO:0007669"/>
    <property type="project" value="InterPro"/>
</dbReference>
<dbReference type="CDD" id="cd16917">
    <property type="entry name" value="HATPase_UhpB-NarQ-NarX-like"/>
    <property type="match status" value="1"/>
</dbReference>
<proteinExistence type="predicted"/>
<dbReference type="PANTHER" id="PTHR24421">
    <property type="entry name" value="NITRATE/NITRITE SENSOR PROTEIN NARX-RELATED"/>
    <property type="match status" value="1"/>
</dbReference>
<dbReference type="InterPro" id="IPR050482">
    <property type="entry name" value="Sensor_HK_TwoCompSys"/>
</dbReference>
<feature type="transmembrane region" description="Helical" evidence="9">
    <location>
        <begin position="148"/>
        <end position="168"/>
    </location>
</feature>
<evidence type="ECO:0000259" key="10">
    <source>
        <dbReference type="SMART" id="SM00387"/>
    </source>
</evidence>
<keyword evidence="12" id="KW-1185">Reference proteome</keyword>
<dbReference type="InterPro" id="IPR036890">
    <property type="entry name" value="HATPase_C_sf"/>
</dbReference>
<dbReference type="RefSeq" id="WP_184866823.1">
    <property type="nucleotide sequence ID" value="NZ_BAAAWY010000009.1"/>
</dbReference>
<dbReference type="EC" id="2.7.13.3" evidence="2"/>
<dbReference type="GO" id="GO:0005524">
    <property type="term" value="F:ATP binding"/>
    <property type="evidence" value="ECO:0007669"/>
    <property type="project" value="UniProtKB-KW"/>
</dbReference>
<evidence type="ECO:0000256" key="1">
    <source>
        <dbReference type="ARBA" id="ARBA00000085"/>
    </source>
</evidence>
<feature type="transmembrane region" description="Helical" evidence="9">
    <location>
        <begin position="69"/>
        <end position="93"/>
    </location>
</feature>
<evidence type="ECO:0000256" key="9">
    <source>
        <dbReference type="SAM" id="Phobius"/>
    </source>
</evidence>
<dbReference type="EMBL" id="JACHIR010000001">
    <property type="protein sequence ID" value="MBB5894982.1"/>
    <property type="molecule type" value="Genomic_DNA"/>
</dbReference>
<dbReference type="Pfam" id="PF02518">
    <property type="entry name" value="HATPase_c"/>
    <property type="match status" value="1"/>
</dbReference>
<evidence type="ECO:0000313" key="11">
    <source>
        <dbReference type="EMBL" id="MBB5894982.1"/>
    </source>
</evidence>
<dbReference type="Pfam" id="PF07730">
    <property type="entry name" value="HisKA_3"/>
    <property type="match status" value="1"/>
</dbReference>
<feature type="transmembrane region" description="Helical" evidence="9">
    <location>
        <begin position="123"/>
        <end position="142"/>
    </location>
</feature>
<accession>A0A7W9NIU6</accession>
<organism evidence="11 12">
    <name type="scientific">Kutzneria kofuensis</name>
    <dbReference type="NCBI Taxonomy" id="103725"/>
    <lineage>
        <taxon>Bacteria</taxon>
        <taxon>Bacillati</taxon>
        <taxon>Actinomycetota</taxon>
        <taxon>Actinomycetes</taxon>
        <taxon>Pseudonocardiales</taxon>
        <taxon>Pseudonocardiaceae</taxon>
        <taxon>Kutzneria</taxon>
    </lineage>
</organism>
<evidence type="ECO:0000256" key="5">
    <source>
        <dbReference type="ARBA" id="ARBA00022741"/>
    </source>
</evidence>
<evidence type="ECO:0000313" key="12">
    <source>
        <dbReference type="Proteomes" id="UP000585638"/>
    </source>
</evidence>
<dbReference type="SUPFAM" id="SSF55874">
    <property type="entry name" value="ATPase domain of HSP90 chaperone/DNA topoisomerase II/histidine kinase"/>
    <property type="match status" value="1"/>
</dbReference>
<comment type="caution">
    <text evidence="11">The sequence shown here is derived from an EMBL/GenBank/DDBJ whole genome shotgun (WGS) entry which is preliminary data.</text>
</comment>
<keyword evidence="8" id="KW-0902">Two-component regulatory system</keyword>
<evidence type="ECO:0000256" key="2">
    <source>
        <dbReference type="ARBA" id="ARBA00012438"/>
    </source>
</evidence>
<dbReference type="GO" id="GO:0016020">
    <property type="term" value="C:membrane"/>
    <property type="evidence" value="ECO:0007669"/>
    <property type="project" value="InterPro"/>
</dbReference>
<dbReference type="Proteomes" id="UP000585638">
    <property type="component" value="Unassembled WGS sequence"/>
</dbReference>
<protein>
    <recommendedName>
        <fullName evidence="2">histidine kinase</fullName>
        <ecNumber evidence="2">2.7.13.3</ecNumber>
    </recommendedName>
</protein>
<dbReference type="InterPro" id="IPR011712">
    <property type="entry name" value="Sig_transdc_His_kin_sub3_dim/P"/>
</dbReference>
<name>A0A7W9NIU6_9PSEU</name>
<evidence type="ECO:0000256" key="7">
    <source>
        <dbReference type="ARBA" id="ARBA00022840"/>
    </source>
</evidence>
<dbReference type="GO" id="GO:0000155">
    <property type="term" value="F:phosphorelay sensor kinase activity"/>
    <property type="evidence" value="ECO:0007669"/>
    <property type="project" value="InterPro"/>
</dbReference>
<sequence length="379" mass="39045">MSHGWTGRRGPLVAECVALGLLLAVDIAWAVHAGVPTGLVSTTAFDLVPGQSTAVAVLALLRRRFPNRVLLLGCVVAALSLVGTGALVISAALGQPLPVQLGLTELLALALLVGSASRRLAPVPAGTVVVAGAVAMIAQALFRYGLGGLPAVPAAVVWGGAVAIGLLLRDADSRRRSALTEVRTGERLLLARELHDLVAHHITGVVVLAQAGRRVAPERAEVFGEIEQAGADALAAMRRLVGMLRTDGELGAAPSGLLDAVKQAVPPDATLTVQDGLDVLAVTPEAATTVHRVIMESVTNARRHAPQAREIDVDVRVDGDWLVVEVVNDGVRSAPAGDRGYGLVGMAERVDALGGSVLAGAAPGQRWRVSARLPLGRTV</sequence>
<evidence type="ECO:0000256" key="3">
    <source>
        <dbReference type="ARBA" id="ARBA00022553"/>
    </source>
</evidence>
<evidence type="ECO:0000256" key="6">
    <source>
        <dbReference type="ARBA" id="ARBA00022777"/>
    </source>
</evidence>
<dbReference type="Gene3D" id="1.20.5.1930">
    <property type="match status" value="1"/>
</dbReference>
<keyword evidence="3" id="KW-0597">Phosphoprotein</keyword>
<feature type="transmembrane region" description="Helical" evidence="9">
    <location>
        <begin position="99"/>
        <end position="116"/>
    </location>
</feature>
<gene>
    <name evidence="11" type="ORF">BJ998_006178</name>
</gene>
<keyword evidence="9" id="KW-0472">Membrane</keyword>
<evidence type="ECO:0000256" key="8">
    <source>
        <dbReference type="ARBA" id="ARBA00023012"/>
    </source>
</evidence>
<dbReference type="PANTHER" id="PTHR24421:SF10">
    <property type="entry name" value="NITRATE_NITRITE SENSOR PROTEIN NARQ"/>
    <property type="match status" value="1"/>
</dbReference>
<keyword evidence="9" id="KW-1133">Transmembrane helix</keyword>
<comment type="catalytic activity">
    <reaction evidence="1">
        <text>ATP + protein L-histidine = ADP + protein N-phospho-L-histidine.</text>
        <dbReference type="EC" id="2.7.13.3"/>
    </reaction>
</comment>
<dbReference type="SMART" id="SM00387">
    <property type="entry name" value="HATPase_c"/>
    <property type="match status" value="1"/>
</dbReference>
<evidence type="ECO:0000256" key="4">
    <source>
        <dbReference type="ARBA" id="ARBA00022679"/>
    </source>
</evidence>
<dbReference type="InterPro" id="IPR003594">
    <property type="entry name" value="HATPase_dom"/>
</dbReference>